<dbReference type="SUPFAM" id="SSF50985">
    <property type="entry name" value="RCC1/BLIP-II"/>
    <property type="match status" value="2"/>
</dbReference>
<organism evidence="3">
    <name type="scientific">Naegleria gruberi</name>
    <name type="common">Amoeba</name>
    <dbReference type="NCBI Taxonomy" id="5762"/>
    <lineage>
        <taxon>Eukaryota</taxon>
        <taxon>Discoba</taxon>
        <taxon>Heterolobosea</taxon>
        <taxon>Tetramitia</taxon>
        <taxon>Eutetramitia</taxon>
        <taxon>Vahlkampfiidae</taxon>
        <taxon>Naegleria</taxon>
    </lineage>
</organism>
<dbReference type="OMA" id="TIRYLAC"/>
<dbReference type="GeneID" id="8857747"/>
<proteinExistence type="predicted"/>
<evidence type="ECO:0000313" key="2">
    <source>
        <dbReference type="EMBL" id="EFC37861.1"/>
    </source>
</evidence>
<name>D2VZ09_NAEGR</name>
<dbReference type="eggNOG" id="KOG0941">
    <property type="taxonomic scope" value="Eukaryota"/>
</dbReference>
<dbReference type="InterPro" id="IPR000408">
    <property type="entry name" value="Reg_chr_condens"/>
</dbReference>
<keyword evidence="1" id="KW-0677">Repeat</keyword>
<dbReference type="InterPro" id="IPR051625">
    <property type="entry name" value="Signaling_Regulatory_Domain"/>
</dbReference>
<accession>D2VZ09</accession>
<dbReference type="PRINTS" id="PR00633">
    <property type="entry name" value="RCCNDNSATION"/>
</dbReference>
<dbReference type="VEuPathDB" id="AmoebaDB:NAEGRDRAFT_74314"/>
<dbReference type="PANTHER" id="PTHR22872">
    <property type="entry name" value="BTK-BINDING PROTEIN-RELATED"/>
    <property type="match status" value="1"/>
</dbReference>
<evidence type="ECO:0000256" key="1">
    <source>
        <dbReference type="ARBA" id="ARBA00022737"/>
    </source>
</evidence>
<sequence length="440" mass="49104">MAPSIPQHDVYSTGDNSYGQLFGKPSIIDNEFVINNGLKTTLKNEKFITQIGAGDDFTAFLTHDNSLFVAGYNASNFIGLDITARKIKKVQNSNYNSYYSSSGTEFIVDEPTVVNTKKFKTETITHLSCGSNHISVVTNRSNIYICGLLGTGFVQLGNDKFPKEYLKSDNNFISMVGSGLNFSVFVVNLRDVYVFSKVPNEYSNTGYWIGQTATSQVFFKPQKTMVYMKKTGFEEDGIIDLACGKNHFIILTDQNEIYGMGSNFEGQLGETAENKYEDRFVKIKLLEPSLRISSIECGALFSAYIAGNKLFMSGSNQYGQLGLGYKTKFMGFTEVMTIYEDFKISCGRNHSIVHLVKSNQVLVSGFNGEAQLGIGTGPNVRTFKLIDMKFDKKIAHILCGRASSIIVTQSGFREMVFKQKLFQVQSNYCKFLDISIRAHH</sequence>
<dbReference type="RefSeq" id="XP_002670605.1">
    <property type="nucleotide sequence ID" value="XM_002670559.1"/>
</dbReference>
<dbReference type="Proteomes" id="UP000006671">
    <property type="component" value="Unassembled WGS sequence"/>
</dbReference>
<gene>
    <name evidence="2" type="ORF">NAEGRDRAFT_74314</name>
</gene>
<dbReference type="AlphaFoldDB" id="D2VZ09"/>
<dbReference type="EMBL" id="GG738913">
    <property type="protein sequence ID" value="EFC37861.1"/>
    <property type="molecule type" value="Genomic_DNA"/>
</dbReference>
<evidence type="ECO:0000313" key="3">
    <source>
        <dbReference type="Proteomes" id="UP000006671"/>
    </source>
</evidence>
<keyword evidence="3" id="KW-1185">Reference proteome</keyword>
<protein>
    <submittedName>
        <fullName evidence="2">Predicted protein</fullName>
    </submittedName>
</protein>
<dbReference type="Pfam" id="PF13540">
    <property type="entry name" value="RCC1_2"/>
    <property type="match status" value="1"/>
</dbReference>
<dbReference type="InParanoid" id="D2VZ09"/>
<dbReference type="KEGG" id="ngr:NAEGRDRAFT_74314"/>
<dbReference type="OrthoDB" id="10253607at2759"/>
<dbReference type="Gene3D" id="2.130.10.30">
    <property type="entry name" value="Regulator of chromosome condensation 1/beta-lactamase-inhibitor protein II"/>
    <property type="match status" value="2"/>
</dbReference>
<reference evidence="2 3" key="1">
    <citation type="journal article" date="2010" name="Cell">
        <title>The genome of Naegleria gruberi illuminates early eukaryotic versatility.</title>
        <authorList>
            <person name="Fritz-Laylin L.K."/>
            <person name="Prochnik S.E."/>
            <person name="Ginger M.L."/>
            <person name="Dacks J.B."/>
            <person name="Carpenter M.L."/>
            <person name="Field M.C."/>
            <person name="Kuo A."/>
            <person name="Paredez A."/>
            <person name="Chapman J."/>
            <person name="Pham J."/>
            <person name="Shu S."/>
            <person name="Neupane R."/>
            <person name="Cipriano M."/>
            <person name="Mancuso J."/>
            <person name="Tu H."/>
            <person name="Salamov A."/>
            <person name="Lindquist E."/>
            <person name="Shapiro H."/>
            <person name="Lucas S."/>
            <person name="Grigoriev I.V."/>
            <person name="Cande W.Z."/>
            <person name="Fulton C."/>
            <person name="Rokhsar D.S."/>
            <person name="Dawson S.C."/>
        </authorList>
    </citation>
    <scope>NUCLEOTIDE SEQUENCE [LARGE SCALE GENOMIC DNA]</scope>
    <source>
        <strain evidence="2 3">NEG-M</strain>
    </source>
</reference>
<dbReference type="InterPro" id="IPR009091">
    <property type="entry name" value="RCC1/BLIP-II"/>
</dbReference>